<dbReference type="InterPro" id="IPR039653">
    <property type="entry name" value="Prenyltransferase"/>
</dbReference>
<keyword evidence="6 9" id="KW-0812">Transmembrane</keyword>
<evidence type="ECO:0000313" key="10">
    <source>
        <dbReference type="EMBL" id="AKU89835.1"/>
    </source>
</evidence>
<organism evidence="10 11">
    <name type="scientific">Vulgatibacter incomptus</name>
    <dbReference type="NCBI Taxonomy" id="1391653"/>
    <lineage>
        <taxon>Bacteria</taxon>
        <taxon>Pseudomonadati</taxon>
        <taxon>Myxococcota</taxon>
        <taxon>Myxococcia</taxon>
        <taxon>Myxococcales</taxon>
        <taxon>Cystobacterineae</taxon>
        <taxon>Vulgatibacteraceae</taxon>
        <taxon>Vulgatibacter</taxon>
    </lineage>
</organism>
<feature type="transmembrane region" description="Helical" evidence="9">
    <location>
        <begin position="132"/>
        <end position="151"/>
    </location>
</feature>
<feature type="transmembrane region" description="Helical" evidence="9">
    <location>
        <begin position="12"/>
        <end position="30"/>
    </location>
</feature>
<dbReference type="InterPro" id="IPR000537">
    <property type="entry name" value="UbiA_prenyltransferase"/>
</dbReference>
<dbReference type="Proteomes" id="UP000055590">
    <property type="component" value="Chromosome"/>
</dbReference>
<keyword evidence="11" id="KW-1185">Reference proteome</keyword>
<dbReference type="PANTHER" id="PTHR11048:SF28">
    <property type="entry name" value="4-HYDROXYBENZOATE POLYPRENYLTRANSFERASE, MITOCHONDRIAL"/>
    <property type="match status" value="1"/>
</dbReference>
<comment type="similarity">
    <text evidence="3">Belongs to the UbiA prenyltransferase family.</text>
</comment>
<dbReference type="InterPro" id="IPR044878">
    <property type="entry name" value="UbiA_sf"/>
</dbReference>
<evidence type="ECO:0000256" key="8">
    <source>
        <dbReference type="ARBA" id="ARBA00023136"/>
    </source>
</evidence>
<feature type="transmembrane region" description="Helical" evidence="9">
    <location>
        <begin position="261"/>
        <end position="282"/>
    </location>
</feature>
<dbReference type="GO" id="GO:0005886">
    <property type="term" value="C:plasma membrane"/>
    <property type="evidence" value="ECO:0007669"/>
    <property type="project" value="TreeGrafter"/>
</dbReference>
<dbReference type="GO" id="GO:0006744">
    <property type="term" value="P:ubiquinone biosynthetic process"/>
    <property type="evidence" value="ECO:0007669"/>
    <property type="project" value="TreeGrafter"/>
</dbReference>
<dbReference type="Gene3D" id="1.20.120.1780">
    <property type="entry name" value="UbiA prenyltransferase"/>
    <property type="match status" value="1"/>
</dbReference>
<gene>
    <name evidence="10" type="ORF">AKJ08_0222</name>
</gene>
<keyword evidence="7 9" id="KW-1133">Transmembrane helix</keyword>
<keyword evidence="8 9" id="KW-0472">Membrane</keyword>
<dbReference type="FunFam" id="1.10.357.140:FF:000008">
    <property type="entry name" value="4-hydroxybenzoate octaprenyltransferase"/>
    <property type="match status" value="1"/>
</dbReference>
<dbReference type="InterPro" id="IPR006371">
    <property type="entry name" value="Polyprenyltransferase_UbiA-li"/>
</dbReference>
<feature type="transmembrane region" description="Helical" evidence="9">
    <location>
        <begin position="157"/>
        <end position="180"/>
    </location>
</feature>
<keyword evidence="4" id="KW-1003">Cell membrane</keyword>
<feature type="transmembrane region" description="Helical" evidence="9">
    <location>
        <begin position="229"/>
        <end position="249"/>
    </location>
</feature>
<dbReference type="AlphaFoldDB" id="A0A0K1P8I7"/>
<dbReference type="Gene3D" id="1.10.357.140">
    <property type="entry name" value="UbiA prenyltransferase"/>
    <property type="match status" value="1"/>
</dbReference>
<evidence type="ECO:0000256" key="4">
    <source>
        <dbReference type="ARBA" id="ARBA00022475"/>
    </source>
</evidence>
<dbReference type="NCBIfam" id="TIGR01475">
    <property type="entry name" value="ubiA_other"/>
    <property type="match status" value="1"/>
</dbReference>
<feature type="transmembrane region" description="Helical" evidence="9">
    <location>
        <begin position="201"/>
        <end position="223"/>
    </location>
</feature>
<protein>
    <submittedName>
        <fullName evidence="10">Menaquinone via futalosine polyprenyltransferase</fullName>
    </submittedName>
</protein>
<comment type="cofactor">
    <cofactor evidence="1">
        <name>Mg(2+)</name>
        <dbReference type="ChEBI" id="CHEBI:18420"/>
    </cofactor>
</comment>
<evidence type="ECO:0000256" key="7">
    <source>
        <dbReference type="ARBA" id="ARBA00022989"/>
    </source>
</evidence>
<dbReference type="STRING" id="1391653.AKJ08_0222"/>
<feature type="transmembrane region" description="Helical" evidence="9">
    <location>
        <begin position="36"/>
        <end position="60"/>
    </location>
</feature>
<feature type="transmembrane region" description="Helical" evidence="9">
    <location>
        <begin position="81"/>
        <end position="101"/>
    </location>
</feature>
<dbReference type="EMBL" id="CP012332">
    <property type="protein sequence ID" value="AKU89835.1"/>
    <property type="molecule type" value="Genomic_DNA"/>
</dbReference>
<reference evidence="10 11" key="1">
    <citation type="submission" date="2015-08" db="EMBL/GenBank/DDBJ databases">
        <authorList>
            <person name="Babu N.S."/>
            <person name="Beckwith C.J."/>
            <person name="Beseler K.G."/>
            <person name="Brison A."/>
            <person name="Carone J.V."/>
            <person name="Caskin T.P."/>
            <person name="Diamond M."/>
            <person name="Durham M.E."/>
            <person name="Foxe J.M."/>
            <person name="Go M."/>
            <person name="Henderson B.A."/>
            <person name="Jones I.B."/>
            <person name="McGettigan J.A."/>
            <person name="Micheletti S.J."/>
            <person name="Nasrallah M.E."/>
            <person name="Ortiz D."/>
            <person name="Piller C.R."/>
            <person name="Privatt S.R."/>
            <person name="Schneider S.L."/>
            <person name="Sharp S."/>
            <person name="Smith T.C."/>
            <person name="Stanton J.D."/>
            <person name="Ullery H.E."/>
            <person name="Wilson R.J."/>
            <person name="Serrano M.G."/>
            <person name="Buck G."/>
            <person name="Lee V."/>
            <person name="Wang Y."/>
            <person name="Carvalho R."/>
            <person name="Voegtly L."/>
            <person name="Shi R."/>
            <person name="Duckworth R."/>
            <person name="Johnson A."/>
            <person name="Loviza R."/>
            <person name="Walstead R."/>
            <person name="Shah Z."/>
            <person name="Kiflezghi M."/>
            <person name="Wade K."/>
            <person name="Ball S.L."/>
            <person name="Bradley K.W."/>
            <person name="Asai D.J."/>
            <person name="Bowman C.A."/>
            <person name="Russell D.A."/>
            <person name="Pope W.H."/>
            <person name="Jacobs-Sera D."/>
            <person name="Hendrix R.W."/>
            <person name="Hatfull G.F."/>
        </authorList>
    </citation>
    <scope>NUCLEOTIDE SEQUENCE [LARGE SCALE GENOMIC DNA]</scope>
    <source>
        <strain evidence="10 11">DSM 27710</strain>
    </source>
</reference>
<dbReference type="KEGG" id="vin:AKJ08_0222"/>
<comment type="subcellular location">
    <subcellularLocation>
        <location evidence="2">Membrane</location>
        <topology evidence="2">Multi-pass membrane protein</topology>
    </subcellularLocation>
</comment>
<dbReference type="CDD" id="cd13959">
    <property type="entry name" value="PT_UbiA_COQ2"/>
    <property type="match status" value="1"/>
</dbReference>
<accession>A0A0K1P8I7</accession>
<dbReference type="GO" id="GO:0016765">
    <property type="term" value="F:transferase activity, transferring alkyl or aryl (other than methyl) groups"/>
    <property type="evidence" value="ECO:0007669"/>
    <property type="project" value="InterPro"/>
</dbReference>
<proteinExistence type="inferred from homology"/>
<evidence type="ECO:0000256" key="5">
    <source>
        <dbReference type="ARBA" id="ARBA00022679"/>
    </source>
</evidence>
<dbReference type="Pfam" id="PF01040">
    <property type="entry name" value="UbiA"/>
    <property type="match status" value="1"/>
</dbReference>
<evidence type="ECO:0000256" key="1">
    <source>
        <dbReference type="ARBA" id="ARBA00001946"/>
    </source>
</evidence>
<evidence type="ECO:0000256" key="3">
    <source>
        <dbReference type="ARBA" id="ARBA00005985"/>
    </source>
</evidence>
<dbReference type="PATRIC" id="fig|1391653.3.peg.235"/>
<name>A0A0K1P8I7_9BACT</name>
<feature type="transmembrane region" description="Helical" evidence="9">
    <location>
        <begin position="107"/>
        <end position="125"/>
    </location>
</feature>
<evidence type="ECO:0000313" key="11">
    <source>
        <dbReference type="Proteomes" id="UP000055590"/>
    </source>
</evidence>
<keyword evidence="5 10" id="KW-0808">Transferase</keyword>
<evidence type="ECO:0000256" key="6">
    <source>
        <dbReference type="ARBA" id="ARBA00022692"/>
    </source>
</evidence>
<dbReference type="PANTHER" id="PTHR11048">
    <property type="entry name" value="PRENYLTRANSFERASES"/>
    <property type="match status" value="1"/>
</dbReference>
<evidence type="ECO:0000256" key="9">
    <source>
        <dbReference type="SAM" id="Phobius"/>
    </source>
</evidence>
<evidence type="ECO:0000256" key="2">
    <source>
        <dbReference type="ARBA" id="ARBA00004141"/>
    </source>
</evidence>
<sequence length="283" mass="29214">MVLELGRLVRFSHTVFSVPFAVAAAAVASVDHPITLRVALLVLICVTGARTAAMGYNRIADREIDAKNPRTAKRELPKGAVSIRAAGLLTAVSGAAFLGAAFLISPLTGVLAVVALPLALGYSLAKRFTWLCHFWLGVVLALAPIGAWVAVAGRFDAFPILLGAGVLCWIGGFDIVYALADMDFDRREGLHSFPARFGPRVTLATSAVLHLFAPLFFVAAGVASGRGPSYFAGVACAAAALLAGQIVTLRGGKGDAVFNANGWVSLLFGAAAVVDVVLSGAVA</sequence>